<dbReference type="NCBIfam" id="NF002881">
    <property type="entry name" value="PRK03343.1"/>
    <property type="match status" value="1"/>
</dbReference>
<keyword evidence="9 11" id="KW-0704">Schiff base</keyword>
<evidence type="ECO:0000256" key="9">
    <source>
        <dbReference type="ARBA" id="ARBA00023270"/>
    </source>
</evidence>
<evidence type="ECO:0000313" key="13">
    <source>
        <dbReference type="Proteomes" id="UP000239089"/>
    </source>
</evidence>
<dbReference type="PROSITE" id="PS00958">
    <property type="entry name" value="TRANSALDOLASE_2"/>
    <property type="match status" value="1"/>
</dbReference>
<keyword evidence="6 11" id="KW-0963">Cytoplasm</keyword>
<dbReference type="CDD" id="cd00955">
    <property type="entry name" value="Transaldolase_like"/>
    <property type="match status" value="1"/>
</dbReference>
<accession>A0A2S6N009</accession>
<evidence type="ECO:0000256" key="1">
    <source>
        <dbReference type="ARBA" id="ARBA00003518"/>
    </source>
</evidence>
<dbReference type="GO" id="GO:0005737">
    <property type="term" value="C:cytoplasm"/>
    <property type="evidence" value="ECO:0007669"/>
    <property type="project" value="UniProtKB-SubCell"/>
</dbReference>
<comment type="similarity">
    <text evidence="4 11">Belongs to the transaldolase family. Type 2 subfamily.</text>
</comment>
<protein>
    <recommendedName>
        <fullName evidence="5 11">Transaldolase</fullName>
        <ecNumber evidence="5 11">2.2.1.2</ecNumber>
    </recommendedName>
</protein>
<evidence type="ECO:0000256" key="4">
    <source>
        <dbReference type="ARBA" id="ARBA00008426"/>
    </source>
</evidence>
<dbReference type="Proteomes" id="UP000239089">
    <property type="component" value="Unassembled WGS sequence"/>
</dbReference>
<gene>
    <name evidence="11" type="primary">tal</name>
    <name evidence="12" type="ORF">CCR94_19000</name>
</gene>
<keyword evidence="8 11" id="KW-0570">Pentose shunt</keyword>
<dbReference type="GO" id="GO:0006098">
    <property type="term" value="P:pentose-phosphate shunt"/>
    <property type="evidence" value="ECO:0007669"/>
    <property type="project" value="UniProtKB-UniRule"/>
</dbReference>
<evidence type="ECO:0000313" key="12">
    <source>
        <dbReference type="EMBL" id="PPQ27942.1"/>
    </source>
</evidence>
<evidence type="ECO:0000256" key="11">
    <source>
        <dbReference type="HAMAP-Rule" id="MF_00493"/>
    </source>
</evidence>
<dbReference type="NCBIfam" id="TIGR00876">
    <property type="entry name" value="tal_mycobact"/>
    <property type="match status" value="1"/>
</dbReference>
<dbReference type="InterPro" id="IPR013785">
    <property type="entry name" value="Aldolase_TIM"/>
</dbReference>
<feature type="active site" description="Schiff-base intermediate with substrate" evidence="11">
    <location>
        <position position="140"/>
    </location>
</feature>
<dbReference type="Pfam" id="PF00923">
    <property type="entry name" value="TAL_FSA"/>
    <property type="match status" value="1"/>
</dbReference>
<proteinExistence type="inferred from homology"/>
<dbReference type="PANTHER" id="PTHR10683:SF31">
    <property type="entry name" value="TRANSALDOLASE"/>
    <property type="match status" value="1"/>
</dbReference>
<comment type="subcellular location">
    <subcellularLocation>
        <location evidence="2 11">Cytoplasm</location>
    </subcellularLocation>
</comment>
<evidence type="ECO:0000256" key="8">
    <source>
        <dbReference type="ARBA" id="ARBA00023126"/>
    </source>
</evidence>
<evidence type="ECO:0000256" key="10">
    <source>
        <dbReference type="ARBA" id="ARBA00048810"/>
    </source>
</evidence>
<comment type="function">
    <text evidence="1 11">Transaldolase is important for the balance of metabolites in the pentose-phosphate pathway.</text>
</comment>
<reference evidence="12 13" key="1">
    <citation type="journal article" date="2018" name="Arch. Microbiol.">
        <title>New insights into the metabolic potential of the phototrophic purple bacterium Rhodopila globiformis DSM 161(T) from its draft genome sequence and evidence for a vanadium-dependent nitrogenase.</title>
        <authorList>
            <person name="Imhoff J.F."/>
            <person name="Rahn T."/>
            <person name="Kunzel S."/>
            <person name="Neulinger S.C."/>
        </authorList>
    </citation>
    <scope>NUCLEOTIDE SEQUENCE [LARGE SCALE GENOMIC DNA]</scope>
    <source>
        <strain evidence="12 13">DSM 16996</strain>
    </source>
</reference>
<evidence type="ECO:0000256" key="2">
    <source>
        <dbReference type="ARBA" id="ARBA00004496"/>
    </source>
</evidence>
<dbReference type="PANTHER" id="PTHR10683">
    <property type="entry name" value="TRANSALDOLASE"/>
    <property type="match status" value="1"/>
</dbReference>
<evidence type="ECO:0000256" key="5">
    <source>
        <dbReference type="ARBA" id="ARBA00013151"/>
    </source>
</evidence>
<evidence type="ECO:0000256" key="3">
    <source>
        <dbReference type="ARBA" id="ARBA00004857"/>
    </source>
</evidence>
<name>A0A2S6N009_9HYPH</name>
<keyword evidence="13" id="KW-1185">Reference proteome</keyword>
<organism evidence="12 13">
    <name type="scientific">Rhodoblastus sphagnicola</name>
    <dbReference type="NCBI Taxonomy" id="333368"/>
    <lineage>
        <taxon>Bacteria</taxon>
        <taxon>Pseudomonadati</taxon>
        <taxon>Pseudomonadota</taxon>
        <taxon>Alphaproteobacteria</taxon>
        <taxon>Hyphomicrobiales</taxon>
        <taxon>Rhodoblastaceae</taxon>
        <taxon>Rhodoblastus</taxon>
    </lineage>
</organism>
<dbReference type="InterPro" id="IPR004732">
    <property type="entry name" value="Transaldolase_2"/>
</dbReference>
<dbReference type="PIRSF" id="PIRSF036915">
    <property type="entry name" value="Trnald_Bac_Plnt"/>
    <property type="match status" value="1"/>
</dbReference>
<dbReference type="EMBL" id="NHSJ01000118">
    <property type="protein sequence ID" value="PPQ27942.1"/>
    <property type="molecule type" value="Genomic_DNA"/>
</dbReference>
<dbReference type="RefSeq" id="WP_104509405.1">
    <property type="nucleotide sequence ID" value="NZ_JACIGC010000005.1"/>
</dbReference>
<dbReference type="OrthoDB" id="140919at2"/>
<comment type="caution">
    <text evidence="12">The sequence shown here is derived from an EMBL/GenBank/DDBJ whole genome shotgun (WGS) entry which is preliminary data.</text>
</comment>
<comment type="catalytic activity">
    <reaction evidence="10 11">
        <text>D-sedoheptulose 7-phosphate + D-glyceraldehyde 3-phosphate = D-erythrose 4-phosphate + beta-D-fructose 6-phosphate</text>
        <dbReference type="Rhea" id="RHEA:17053"/>
        <dbReference type="ChEBI" id="CHEBI:16897"/>
        <dbReference type="ChEBI" id="CHEBI:57483"/>
        <dbReference type="ChEBI" id="CHEBI:57634"/>
        <dbReference type="ChEBI" id="CHEBI:59776"/>
        <dbReference type="EC" id="2.2.1.2"/>
    </reaction>
</comment>
<dbReference type="InterPro" id="IPR018225">
    <property type="entry name" value="Transaldolase_AS"/>
</dbReference>
<evidence type="ECO:0000256" key="7">
    <source>
        <dbReference type="ARBA" id="ARBA00022679"/>
    </source>
</evidence>
<dbReference type="HAMAP" id="MF_00493">
    <property type="entry name" value="Transaldolase_2"/>
    <property type="match status" value="1"/>
</dbReference>
<dbReference type="PROSITE" id="PS01054">
    <property type="entry name" value="TRANSALDOLASE_1"/>
    <property type="match status" value="1"/>
</dbReference>
<dbReference type="EC" id="2.2.1.2" evidence="5 11"/>
<keyword evidence="7 11" id="KW-0808">Transferase</keyword>
<evidence type="ECO:0000256" key="6">
    <source>
        <dbReference type="ARBA" id="ARBA00022490"/>
    </source>
</evidence>
<dbReference type="Gene3D" id="3.20.20.70">
    <property type="entry name" value="Aldolase class I"/>
    <property type="match status" value="1"/>
</dbReference>
<dbReference type="AlphaFoldDB" id="A0A2S6N009"/>
<dbReference type="GO" id="GO:0004801">
    <property type="term" value="F:transaldolase activity"/>
    <property type="evidence" value="ECO:0007669"/>
    <property type="project" value="UniProtKB-UniRule"/>
</dbReference>
<dbReference type="GO" id="GO:0005975">
    <property type="term" value="P:carbohydrate metabolic process"/>
    <property type="evidence" value="ECO:0007669"/>
    <property type="project" value="InterPro"/>
</dbReference>
<sequence length="372" mass="40236">MNPLQQLQTCGQSPWLDHLKRSFTEQGGLRALIARDGLKGVTSNPAIFEKAIAQSDEYAEAIEDFLAKGDHEVADIYEHLAVADIRAAADALGSVYRETQKRDGYVSLECSPYLANDTEATVAEALRLWNTVQRANLMIKVPATPAGLPAIRRLIATGANVNVTLLFSVDMYEQAAEAYIAGLEALLRDGGDVSRVASVASFFVSRIDTEVDKRLDALADPEAQDLRGKAAIANAKIAYQRYEALFSGPRWQALAQAGARTQRLLWASTGVKNPAYKDTTYVEELIGPDTVNTMPPATMDAFRDHGEIKPDAIRRDVEGAKAILAALSARGVSLDEITGALLVDGVRLFADAFDKLFAALEKSRAALRQAAG</sequence>
<dbReference type="InterPro" id="IPR001585">
    <property type="entry name" value="TAL/FSA"/>
</dbReference>
<dbReference type="SUPFAM" id="SSF51569">
    <property type="entry name" value="Aldolase"/>
    <property type="match status" value="1"/>
</dbReference>
<comment type="pathway">
    <text evidence="3 11">Carbohydrate degradation; pentose phosphate pathway; D-glyceraldehyde 3-phosphate and beta-D-fructose 6-phosphate from D-ribose 5-phosphate and D-xylulose 5-phosphate (non-oxidative stage): step 2/3.</text>
</comment>
<dbReference type="UniPathway" id="UPA00115">
    <property type="reaction ID" value="UER00414"/>
</dbReference>